<proteinExistence type="predicted"/>
<gene>
    <name evidence="1" type="ORF">RAG0_11937</name>
</gene>
<protein>
    <submittedName>
        <fullName evidence="1">Uncharacterized protein</fullName>
    </submittedName>
</protein>
<dbReference type="AlphaFoldDB" id="A0A1E1L6L3"/>
<dbReference type="Proteomes" id="UP000178912">
    <property type="component" value="Unassembled WGS sequence"/>
</dbReference>
<sequence length="33" mass="3814">MAQSISRPTDMFVGRLQGKTSEDKEYVVNKQNR</sequence>
<accession>A0A1E1L6L3</accession>
<name>A0A1E1L6L3_9HELO</name>
<reference evidence="2" key="1">
    <citation type="submission" date="2016-03" db="EMBL/GenBank/DDBJ databases">
        <authorList>
            <person name="Guldener U."/>
        </authorList>
    </citation>
    <scope>NUCLEOTIDE SEQUENCE [LARGE SCALE GENOMIC DNA]</scope>
    <source>
        <strain evidence="2">04CH-RAC-A.6.1</strain>
    </source>
</reference>
<evidence type="ECO:0000313" key="2">
    <source>
        <dbReference type="Proteomes" id="UP000178912"/>
    </source>
</evidence>
<evidence type="ECO:0000313" key="1">
    <source>
        <dbReference type="EMBL" id="CZT06111.1"/>
    </source>
</evidence>
<keyword evidence="2" id="KW-1185">Reference proteome</keyword>
<organism evidence="1 2">
    <name type="scientific">Rhynchosporium agropyri</name>
    <dbReference type="NCBI Taxonomy" id="914238"/>
    <lineage>
        <taxon>Eukaryota</taxon>
        <taxon>Fungi</taxon>
        <taxon>Dikarya</taxon>
        <taxon>Ascomycota</taxon>
        <taxon>Pezizomycotina</taxon>
        <taxon>Leotiomycetes</taxon>
        <taxon>Helotiales</taxon>
        <taxon>Ploettnerulaceae</taxon>
        <taxon>Rhynchosporium</taxon>
    </lineage>
</organism>
<dbReference type="EMBL" id="FJUX01000082">
    <property type="protein sequence ID" value="CZT06111.1"/>
    <property type="molecule type" value="Genomic_DNA"/>
</dbReference>